<dbReference type="KEGG" id="vg:10328688"/>
<gene>
    <name evidence="1" type="ORF">SSSM7_119</name>
</gene>
<proteinExistence type="predicted"/>
<dbReference type="EMBL" id="GU071098">
    <property type="protein sequence ID" value="ADO98185.1"/>
    <property type="molecule type" value="Genomic_DNA"/>
</dbReference>
<accession>E3SL37</accession>
<protein>
    <submittedName>
        <fullName evidence="1">Uncharacterized protein</fullName>
    </submittedName>
</protein>
<dbReference type="Proteomes" id="UP000006527">
    <property type="component" value="Segment"/>
</dbReference>
<dbReference type="RefSeq" id="YP_004324172.1">
    <property type="nucleotide sequence ID" value="NC_015287.1"/>
</dbReference>
<evidence type="ECO:0000313" key="1">
    <source>
        <dbReference type="EMBL" id="ADO98185.1"/>
    </source>
</evidence>
<organism evidence="1 2">
    <name type="scientific">Synechococcus phage S-SSM7</name>
    <dbReference type="NCBI Taxonomy" id="445686"/>
    <lineage>
        <taxon>Viruses</taxon>
        <taxon>Duplodnaviria</taxon>
        <taxon>Heunggongvirae</taxon>
        <taxon>Uroviricota</taxon>
        <taxon>Caudoviricetes</taxon>
        <taxon>Pantevenvirales</taxon>
        <taxon>Kyanoviridae</taxon>
        <taxon>Lipsvirus</taxon>
        <taxon>Lipsvirus ssm7</taxon>
    </lineage>
</organism>
<sequence>MFEVNPVEITEIKRCYDYDRMSDIGYKWRKVFVIDDFYKNPDEVRDYALSCERTNDKEHCGGLIGTRVVEDRPDMVDNLKPVFKELCQHPEWTNLQFSEGMFDYRWDSQKFWVNHTTNEDINERFTKTVYCFTHHRDRDSSWAALVYLNKDEECDGGTDFYKYREDHAYGDYDIRKDITFTCPMKYNRMVMYEASCTHGATLNRTMFKEYPRLAQVFFM</sequence>
<evidence type="ECO:0000313" key="2">
    <source>
        <dbReference type="Proteomes" id="UP000006527"/>
    </source>
</evidence>
<dbReference type="OrthoDB" id="15110at10239"/>
<dbReference type="GeneID" id="10328688"/>
<reference evidence="1 2" key="1">
    <citation type="journal article" date="2010" name="Environ. Microbiol.">
        <title>Genomic analysis of oceanic cyanobacterial myoviruses compared with T4-like myoviruses from diverse hosts and environments.</title>
        <authorList>
            <person name="Sullivan M.B."/>
            <person name="Huang K.H."/>
            <person name="Ignacio-Espinoza J.C."/>
            <person name="Berlin A.M."/>
            <person name="Kelly L."/>
            <person name="Weigele P.R."/>
            <person name="DeFrancesco A.S."/>
            <person name="Kern S.E."/>
            <person name="Thompson L.R."/>
            <person name="Young S."/>
            <person name="Yandava C."/>
            <person name="Fu R."/>
            <person name="Krastins B."/>
            <person name="Chase M."/>
            <person name="Sarracino D."/>
            <person name="Osburne M.S."/>
            <person name="Henn M.R."/>
            <person name="Chisholm S.W."/>
        </authorList>
    </citation>
    <scope>NUCLEOTIDE SEQUENCE [LARGE SCALE GENOMIC DNA]</scope>
    <source>
        <strain evidence="1">8109-3</strain>
    </source>
</reference>
<name>E3SL37_9CAUD</name>
<keyword evidence="2" id="KW-1185">Reference proteome</keyword>